<dbReference type="AlphaFoldDB" id="A0A2U1S5K3"/>
<dbReference type="Proteomes" id="UP000245577">
    <property type="component" value="Unassembled WGS sequence"/>
</dbReference>
<name>A0A2U1S5K3_9EURY</name>
<protein>
    <submittedName>
        <fullName evidence="2">ADP-ribosyl-[dinitrogen reductase] glycohydrolase</fullName>
        <ecNumber evidence="2">3.2.2.24</ecNumber>
    </submittedName>
</protein>
<dbReference type="InterPro" id="IPR036705">
    <property type="entry name" value="Ribosyl_crysJ1_sf"/>
</dbReference>
<sequence>MKGIIGAICGDIIGSTREREGLKSTDFELYPVNSRFTDDTIMTVAIASWILEDRKDLSEKSLIKNLKYFGNNYPSAGYGGLFLNWLEASSPDPYNSWGNGSAMRVSPVAWIGNSLEEVEQLAEKSAKVTHNHPEGIKGAKSVAATIYLAKTGKSKNKIKEYIEEEYHYDLSRDFNRLRKEYSFDASCQGSVPESIMAFLVSDDYESTIRNAISLGGDADTQAAIAGSIASAYWEVPQDIYKPAIDILNDELRNILFKFNDISL</sequence>
<comment type="cofactor">
    <cofactor evidence="1">
        <name>Mg(2+)</name>
        <dbReference type="ChEBI" id="CHEBI:18420"/>
    </cofactor>
    <text evidence="1">Binds 2 magnesium ions per subunit.</text>
</comment>
<dbReference type="EMBL" id="MZGU01000006">
    <property type="protein sequence ID" value="PWB84943.1"/>
    <property type="molecule type" value="Genomic_DNA"/>
</dbReference>
<keyword evidence="1" id="KW-0460">Magnesium</keyword>
<feature type="binding site" evidence="1">
    <location>
        <position position="37"/>
    </location>
    <ligand>
        <name>Mg(2+)</name>
        <dbReference type="ChEBI" id="CHEBI:18420"/>
        <label>1</label>
    </ligand>
</feature>
<dbReference type="Pfam" id="PF03747">
    <property type="entry name" value="ADP_ribosyl_GH"/>
    <property type="match status" value="1"/>
</dbReference>
<evidence type="ECO:0000313" key="3">
    <source>
        <dbReference type="Proteomes" id="UP000245577"/>
    </source>
</evidence>
<comment type="caution">
    <text evidence="2">The sequence shown here is derived from an EMBL/GenBank/DDBJ whole genome shotgun (WGS) entry which is preliminary data.</text>
</comment>
<keyword evidence="2" id="KW-0378">Hydrolase</keyword>
<dbReference type="PANTHER" id="PTHR16222:SF12">
    <property type="entry name" value="ADP-RIBOSYLGLYCOHYDROLASE-RELATED"/>
    <property type="match status" value="1"/>
</dbReference>
<dbReference type="SUPFAM" id="SSF101478">
    <property type="entry name" value="ADP-ribosylglycohydrolase"/>
    <property type="match status" value="1"/>
</dbReference>
<organism evidence="2 3">
    <name type="scientific">Methanobrevibacter woesei</name>
    <dbReference type="NCBI Taxonomy" id="190976"/>
    <lineage>
        <taxon>Archaea</taxon>
        <taxon>Methanobacteriati</taxon>
        <taxon>Methanobacteriota</taxon>
        <taxon>Methanomada group</taxon>
        <taxon>Methanobacteria</taxon>
        <taxon>Methanobacteriales</taxon>
        <taxon>Methanobacteriaceae</taxon>
        <taxon>Methanobrevibacter</taxon>
    </lineage>
</organism>
<accession>A0A2U1S5K3</accession>
<dbReference type="PANTHER" id="PTHR16222">
    <property type="entry name" value="ADP-RIBOSYLGLYCOHYDROLASE"/>
    <property type="match status" value="1"/>
</dbReference>
<dbReference type="GO" id="GO:0047407">
    <property type="term" value="F:ADP-ribosyl-[dinitrogen reductase] hydrolase activity"/>
    <property type="evidence" value="ECO:0007669"/>
    <property type="project" value="UniProtKB-EC"/>
</dbReference>
<dbReference type="InterPro" id="IPR050792">
    <property type="entry name" value="ADP-ribosylglycohydrolase"/>
</dbReference>
<feature type="binding site" evidence="1">
    <location>
        <position position="219"/>
    </location>
    <ligand>
        <name>Mg(2+)</name>
        <dbReference type="ChEBI" id="CHEBI:18420"/>
        <label>1</label>
    </ligand>
</feature>
<keyword evidence="2" id="KW-0326">Glycosidase</keyword>
<dbReference type="GO" id="GO:0046872">
    <property type="term" value="F:metal ion binding"/>
    <property type="evidence" value="ECO:0007669"/>
    <property type="project" value="UniProtKB-KW"/>
</dbReference>
<gene>
    <name evidence="2" type="primary">draG_2</name>
    <name evidence="2" type="ORF">MBBWO_12540</name>
</gene>
<evidence type="ECO:0000313" key="2">
    <source>
        <dbReference type="EMBL" id="PWB84943.1"/>
    </source>
</evidence>
<dbReference type="EC" id="3.2.2.24" evidence="2"/>
<evidence type="ECO:0000256" key="1">
    <source>
        <dbReference type="PIRSR" id="PIRSR605502-1"/>
    </source>
</evidence>
<proteinExistence type="predicted"/>
<keyword evidence="1" id="KW-0479">Metal-binding</keyword>
<feature type="binding site" evidence="1">
    <location>
        <position position="220"/>
    </location>
    <ligand>
        <name>Mg(2+)</name>
        <dbReference type="ChEBI" id="CHEBI:18420"/>
        <label>1</label>
    </ligand>
</feature>
<dbReference type="RefSeq" id="WP_116670043.1">
    <property type="nucleotide sequence ID" value="NZ_MZGU01000006.1"/>
</dbReference>
<dbReference type="InterPro" id="IPR005502">
    <property type="entry name" value="Ribosyl_crysJ1"/>
</dbReference>
<feature type="binding site" evidence="1">
    <location>
        <position position="217"/>
    </location>
    <ligand>
        <name>Mg(2+)</name>
        <dbReference type="ChEBI" id="CHEBI:18420"/>
        <label>1</label>
    </ligand>
</feature>
<keyword evidence="3" id="KW-1185">Reference proteome</keyword>
<dbReference type="OrthoDB" id="114878at2157"/>
<feature type="binding site" evidence="1">
    <location>
        <position position="39"/>
    </location>
    <ligand>
        <name>Mg(2+)</name>
        <dbReference type="ChEBI" id="CHEBI:18420"/>
        <label>1</label>
    </ligand>
</feature>
<reference evidence="2 3" key="1">
    <citation type="submission" date="2017-03" db="EMBL/GenBank/DDBJ databases">
        <title>Genome sequence of Methanobrevibacter wosei.</title>
        <authorList>
            <person name="Poehlein A."/>
            <person name="Seedorf H."/>
            <person name="Daniel R."/>
        </authorList>
    </citation>
    <scope>NUCLEOTIDE SEQUENCE [LARGE SCALE GENOMIC DNA]</scope>
    <source>
        <strain evidence="2 3">DSM 11979</strain>
    </source>
</reference>
<dbReference type="Gene3D" id="1.10.4080.10">
    <property type="entry name" value="ADP-ribosylation/Crystallin J1"/>
    <property type="match status" value="1"/>
</dbReference>
<feature type="binding site" evidence="1">
    <location>
        <position position="38"/>
    </location>
    <ligand>
        <name>Mg(2+)</name>
        <dbReference type="ChEBI" id="CHEBI:18420"/>
        <label>1</label>
    </ligand>
</feature>